<feature type="transmembrane region" description="Helical" evidence="1">
    <location>
        <begin position="115"/>
        <end position="135"/>
    </location>
</feature>
<keyword evidence="1" id="KW-0812">Transmembrane</keyword>
<evidence type="ECO:0000313" key="3">
    <source>
        <dbReference type="Proteomes" id="UP000326170"/>
    </source>
</evidence>
<keyword evidence="1" id="KW-1133">Transmembrane helix</keyword>
<name>A0A5P9P2M0_9EURY</name>
<gene>
    <name evidence="2" type="ORF">GCU68_07435</name>
</gene>
<keyword evidence="1" id="KW-0472">Membrane</keyword>
<accession>A0A5P9P2M0</accession>
<feature type="transmembrane region" description="Helical" evidence="1">
    <location>
        <begin position="87"/>
        <end position="109"/>
    </location>
</feature>
<evidence type="ECO:0000256" key="1">
    <source>
        <dbReference type="SAM" id="Phobius"/>
    </source>
</evidence>
<keyword evidence="3" id="KW-1185">Reference proteome</keyword>
<dbReference type="KEGG" id="nas:GCU68_07435"/>
<dbReference type="RefSeq" id="WP_152940320.1">
    <property type="nucleotide sequence ID" value="NZ_CP045488.1"/>
</dbReference>
<organism evidence="2 3">
    <name type="scientific">Natronorubrum aibiense</name>
    <dbReference type="NCBI Taxonomy" id="348826"/>
    <lineage>
        <taxon>Archaea</taxon>
        <taxon>Methanobacteriati</taxon>
        <taxon>Methanobacteriota</taxon>
        <taxon>Stenosarchaea group</taxon>
        <taxon>Halobacteria</taxon>
        <taxon>Halobacteriales</taxon>
        <taxon>Natrialbaceae</taxon>
        <taxon>Natronorubrum</taxon>
    </lineage>
</organism>
<proteinExistence type="predicted"/>
<feature type="transmembrane region" description="Helical" evidence="1">
    <location>
        <begin position="22"/>
        <end position="47"/>
    </location>
</feature>
<dbReference type="Proteomes" id="UP000326170">
    <property type="component" value="Chromosome"/>
</dbReference>
<protein>
    <recommendedName>
        <fullName evidence="4">PH domain-containing protein</fullName>
    </recommendedName>
</protein>
<dbReference type="AlphaFoldDB" id="A0A5P9P2M0"/>
<evidence type="ECO:0008006" key="4">
    <source>
        <dbReference type="Google" id="ProtNLM"/>
    </source>
</evidence>
<dbReference type="GeneID" id="42300869"/>
<reference evidence="2 3" key="1">
    <citation type="journal article" date="2007" name="Int. J. Syst. Evol. Microbiol.">
        <title>Natronorubrum sulfidifaciens sp. nov., an extremely haloalkaliphilic archaeon isolated from Aiding salt lake in Xin-Jiang, China.</title>
        <authorList>
            <person name="Cui H.L."/>
            <person name="Tohty D."/>
            <person name="Liu H.C."/>
            <person name="Liu S.J."/>
            <person name="Oren A."/>
            <person name="Zhou P.J."/>
        </authorList>
    </citation>
    <scope>NUCLEOTIDE SEQUENCE [LARGE SCALE GENOMIC DNA]</scope>
    <source>
        <strain evidence="2 3">7-3</strain>
    </source>
</reference>
<evidence type="ECO:0000313" key="2">
    <source>
        <dbReference type="EMBL" id="QFU82368.1"/>
    </source>
</evidence>
<dbReference type="EMBL" id="CP045488">
    <property type="protein sequence ID" value="QFU82368.1"/>
    <property type="molecule type" value="Genomic_DNA"/>
</dbReference>
<dbReference type="OrthoDB" id="170115at2157"/>
<feature type="transmembrane region" description="Helical" evidence="1">
    <location>
        <begin position="53"/>
        <end position="75"/>
    </location>
</feature>
<sequence length="289" mass="31301">MAVSNASDSFENDDRERDTPDIAFQFVAAVYGGALLAGFVTTATALVSESLTVLAATYAGSFVVGASGGLALASVDRQLPTRLGRTFTRRLALIGPVVPLGLVVVGAWLAGLESYVDAVALPSAILVFVTGHMLSQLAENRYVDRVVNGNPDTTWAWEPPGSLKLDGILVGLYLLLATGNAAVGNWLQTLLWVSLGGLWVGNCLVDGRWRIGPGTDRTEIQFHDAGLVKRRPYTRSLVRWDEINHVRMQRGDLVVDRGLRDVRFDRGELEDPDAFLEAIDRRLAAQEPS</sequence>